<organism evidence="2 3">
    <name type="scientific">Euplotes crassus</name>
    <dbReference type="NCBI Taxonomy" id="5936"/>
    <lineage>
        <taxon>Eukaryota</taxon>
        <taxon>Sar</taxon>
        <taxon>Alveolata</taxon>
        <taxon>Ciliophora</taxon>
        <taxon>Intramacronucleata</taxon>
        <taxon>Spirotrichea</taxon>
        <taxon>Hypotrichia</taxon>
        <taxon>Euplotida</taxon>
        <taxon>Euplotidae</taxon>
        <taxon>Moneuplotes</taxon>
    </lineage>
</organism>
<keyword evidence="3" id="KW-1185">Reference proteome</keyword>
<gene>
    <name evidence="2" type="ORF">ECRASSUSDP1_LOCUS15382</name>
</gene>
<sequence>MLTENSPTEEDQEELDRERALAQARREEQEMLQEAREYEQKETLRIGSRAKDAIFDQQRPCPSDQEGTLDPKIMKVWSEVSDNVLDTMATGAELGFTINRVYYNKWNFIHKLNGEKLEKKGVEEQQKEGVKEGEKEKSSKYSALLKYRANLTKTIASEANITETINAHFQLPELEATICENPTLYPHYRDPYPTPGLHPDVFISLNLQKPNKSRSANAKENIPSGSATKPIRSGAQLGFIKETERLAREQSKRVTKHKGFKFGASNKKFKFIR</sequence>
<evidence type="ECO:0000313" key="3">
    <source>
        <dbReference type="Proteomes" id="UP001295684"/>
    </source>
</evidence>
<dbReference type="Proteomes" id="UP001295684">
    <property type="component" value="Unassembled WGS sequence"/>
</dbReference>
<dbReference type="EMBL" id="CAMPGE010015409">
    <property type="protein sequence ID" value="CAI2374033.1"/>
    <property type="molecule type" value="Genomic_DNA"/>
</dbReference>
<evidence type="ECO:0000313" key="2">
    <source>
        <dbReference type="EMBL" id="CAI2374033.1"/>
    </source>
</evidence>
<feature type="region of interest" description="Disordered" evidence="1">
    <location>
        <begin position="212"/>
        <end position="231"/>
    </location>
</feature>
<protein>
    <submittedName>
        <fullName evidence="2">Uncharacterized protein</fullName>
    </submittedName>
</protein>
<comment type="caution">
    <text evidence="2">The sequence shown here is derived from an EMBL/GenBank/DDBJ whole genome shotgun (WGS) entry which is preliminary data.</text>
</comment>
<reference evidence="2" key="1">
    <citation type="submission" date="2023-07" db="EMBL/GenBank/DDBJ databases">
        <authorList>
            <consortium name="AG Swart"/>
            <person name="Singh M."/>
            <person name="Singh A."/>
            <person name="Seah K."/>
            <person name="Emmerich C."/>
        </authorList>
    </citation>
    <scope>NUCLEOTIDE SEQUENCE</scope>
    <source>
        <strain evidence="2">DP1</strain>
    </source>
</reference>
<accession>A0AAD2CYR9</accession>
<feature type="compositionally biased region" description="Basic and acidic residues" evidence="1">
    <location>
        <begin position="16"/>
        <end position="40"/>
    </location>
</feature>
<dbReference type="AlphaFoldDB" id="A0AAD2CYR9"/>
<name>A0AAD2CYR9_EUPCR</name>
<feature type="region of interest" description="Disordered" evidence="1">
    <location>
        <begin position="1"/>
        <end position="40"/>
    </location>
</feature>
<evidence type="ECO:0000256" key="1">
    <source>
        <dbReference type="SAM" id="MobiDB-lite"/>
    </source>
</evidence>
<proteinExistence type="predicted"/>
<feature type="compositionally biased region" description="Polar residues" evidence="1">
    <location>
        <begin position="212"/>
        <end position="227"/>
    </location>
</feature>